<name>G4ZQL8_PHYSP</name>
<dbReference type="SMR" id="G4ZQL8"/>
<dbReference type="EMBL" id="JH159155">
    <property type="protein sequence ID" value="EGZ15875.1"/>
    <property type="molecule type" value="Genomic_DNA"/>
</dbReference>
<feature type="region of interest" description="Disordered" evidence="1">
    <location>
        <begin position="242"/>
        <end position="288"/>
    </location>
</feature>
<dbReference type="RefSeq" id="XP_009529624.1">
    <property type="nucleotide sequence ID" value="XM_009531329.1"/>
</dbReference>
<evidence type="ECO:0000313" key="2">
    <source>
        <dbReference type="EMBL" id="EGZ15875.1"/>
    </source>
</evidence>
<dbReference type="Proteomes" id="UP000002640">
    <property type="component" value="Unassembled WGS sequence"/>
</dbReference>
<organism evidence="2 3">
    <name type="scientific">Phytophthora sojae (strain P6497)</name>
    <name type="common">Soybean stem and root rot agent</name>
    <name type="synonym">Phytophthora megasperma f. sp. glycines</name>
    <dbReference type="NCBI Taxonomy" id="1094619"/>
    <lineage>
        <taxon>Eukaryota</taxon>
        <taxon>Sar</taxon>
        <taxon>Stramenopiles</taxon>
        <taxon>Oomycota</taxon>
        <taxon>Peronosporomycetes</taxon>
        <taxon>Peronosporales</taxon>
        <taxon>Peronosporaceae</taxon>
        <taxon>Phytophthora</taxon>
    </lineage>
</organism>
<accession>G4ZQL8</accession>
<dbReference type="InParanoid" id="G4ZQL8"/>
<evidence type="ECO:0000256" key="1">
    <source>
        <dbReference type="SAM" id="MobiDB-lite"/>
    </source>
</evidence>
<proteinExistence type="predicted"/>
<evidence type="ECO:0000313" key="3">
    <source>
        <dbReference type="Proteomes" id="UP000002640"/>
    </source>
</evidence>
<reference evidence="2 3" key="1">
    <citation type="journal article" date="2006" name="Science">
        <title>Phytophthora genome sequences uncover evolutionary origins and mechanisms of pathogenesis.</title>
        <authorList>
            <person name="Tyler B.M."/>
            <person name="Tripathy S."/>
            <person name="Zhang X."/>
            <person name="Dehal P."/>
            <person name="Jiang R.H."/>
            <person name="Aerts A."/>
            <person name="Arredondo F.D."/>
            <person name="Baxter L."/>
            <person name="Bensasson D."/>
            <person name="Beynon J.L."/>
            <person name="Chapman J."/>
            <person name="Damasceno C.M."/>
            <person name="Dorrance A.E."/>
            <person name="Dou D."/>
            <person name="Dickerman A.W."/>
            <person name="Dubchak I.L."/>
            <person name="Garbelotto M."/>
            <person name="Gijzen M."/>
            <person name="Gordon S.G."/>
            <person name="Govers F."/>
            <person name="Grunwald N.J."/>
            <person name="Huang W."/>
            <person name="Ivors K.L."/>
            <person name="Jones R.W."/>
            <person name="Kamoun S."/>
            <person name="Krampis K."/>
            <person name="Lamour K.H."/>
            <person name="Lee M.K."/>
            <person name="McDonald W.H."/>
            <person name="Medina M."/>
            <person name="Meijer H.J."/>
            <person name="Nordberg E.K."/>
            <person name="Maclean D.J."/>
            <person name="Ospina-Giraldo M.D."/>
            <person name="Morris P.F."/>
            <person name="Phuntumart V."/>
            <person name="Putnam N.H."/>
            <person name="Rash S."/>
            <person name="Rose J.K."/>
            <person name="Sakihama Y."/>
            <person name="Salamov A.A."/>
            <person name="Savidor A."/>
            <person name="Scheuring C.F."/>
            <person name="Smith B.M."/>
            <person name="Sobral B.W."/>
            <person name="Terry A."/>
            <person name="Torto-Alalibo T.A."/>
            <person name="Win J."/>
            <person name="Xu Z."/>
            <person name="Zhang H."/>
            <person name="Grigoriev I.V."/>
            <person name="Rokhsar D.S."/>
            <person name="Boore J.L."/>
        </authorList>
    </citation>
    <scope>NUCLEOTIDE SEQUENCE [LARGE SCALE GENOMIC DNA]</scope>
    <source>
        <strain evidence="2 3">P6497</strain>
    </source>
</reference>
<feature type="compositionally biased region" description="Acidic residues" evidence="1">
    <location>
        <begin position="242"/>
        <end position="253"/>
    </location>
</feature>
<gene>
    <name evidence="2" type="ORF">PHYSODRAFT_302284</name>
</gene>
<sequence>MLATSQSGKGSVQPDLSSWDENYFTAAVATADHSSTKLGEDERGNICLRSVEETMTQMLLLIDRYKLAQSHLRKQNHGTVPAQIDRVAYNRHLGGYLDLDVYEALEQLSKPGAEALQPASSRLRRRNLRWTSAELELLADALVQCQEYGCFSAQVSRKFLFLGGDKRRSVAAVKSTTRLLRNAWEFISERFSSWSLWFDMSPGRRRELQVECRVNARGTLKNMTPAICRRLDNLFEWNDRDSEEEEEESDLSEDTPAPSAPQHPALSDRVDDQEAASVSSSTGGRPVSCDQVESVVLRVLKAWGLIQGEG</sequence>
<dbReference type="KEGG" id="psoj:PHYSODRAFT_302284"/>
<keyword evidence="3" id="KW-1185">Reference proteome</keyword>
<dbReference type="AlphaFoldDB" id="G4ZQL8"/>
<protein>
    <submittedName>
        <fullName evidence="2">Uncharacterized protein</fullName>
    </submittedName>
</protein>
<dbReference type="GeneID" id="20642128"/>